<gene>
    <name evidence="4" type="ORF">AREALGSMS7_03426</name>
</gene>
<comment type="similarity">
    <text evidence="1">Belongs to the membrane fusion protein (MFP) (TC 8.A.1) family.</text>
</comment>
<protein>
    <submittedName>
        <fullName evidence="4">Cobalt-zinc-cadmium resistance protein CzcB</fullName>
    </submittedName>
</protein>
<dbReference type="PANTHER" id="PTHR30469">
    <property type="entry name" value="MULTIDRUG RESISTANCE PROTEIN MDTA"/>
    <property type="match status" value="1"/>
</dbReference>
<evidence type="ECO:0000259" key="2">
    <source>
        <dbReference type="Pfam" id="PF25954"/>
    </source>
</evidence>
<dbReference type="Proteomes" id="UP000204551">
    <property type="component" value="Chromosome"/>
</dbReference>
<dbReference type="NCBIfam" id="TIGR01730">
    <property type="entry name" value="RND_mfp"/>
    <property type="match status" value="1"/>
</dbReference>
<dbReference type="Pfam" id="PF25954">
    <property type="entry name" value="Beta-barrel_RND_2"/>
    <property type="match status" value="1"/>
</dbReference>
<accession>A0A221UZR5</accession>
<feature type="domain" description="CusB-like beta-barrel" evidence="2">
    <location>
        <begin position="190"/>
        <end position="266"/>
    </location>
</feature>
<dbReference type="Pfam" id="PF25973">
    <property type="entry name" value="BSH_CzcB"/>
    <property type="match status" value="1"/>
</dbReference>
<dbReference type="Gene3D" id="2.40.50.100">
    <property type="match status" value="1"/>
</dbReference>
<evidence type="ECO:0000313" key="4">
    <source>
        <dbReference type="EMBL" id="ASO06847.1"/>
    </source>
</evidence>
<sequence>MKGINYLAILGIAVFTACSQKEKTTPADTDKSINVQVERPISYTGFIESGYSGVVEAKQTIQLSFVVMGNVTEVLVEEGQSVSKGQLLAKINSANATDAYRMALLKQQQAEDTYNRLKPMKENGTLPEIKWVEVETGFNQAKAAVSIAKKNINDHNLYAPENGTIGRKNILPGMNVVPTTNSLELMNLQTVYIKIPVSENEISRFKKGGTAQISINAINKTVTGTVKEIGVSADILSHTYPVKIEVQNTDQAIKPGMICSVQVAAQDNRSGFLVSNKALQKDVNGNQFIFIEKGGQTEKIPVQTIALIDNKVLIQGEVPENANIIISGQQKLSKGTLVKIIK</sequence>
<dbReference type="SUPFAM" id="SSF111369">
    <property type="entry name" value="HlyD-like secretion proteins"/>
    <property type="match status" value="1"/>
</dbReference>
<dbReference type="RefSeq" id="WP_093979239.1">
    <property type="nucleotide sequence ID" value="NZ_CP022515.1"/>
</dbReference>
<dbReference type="Gene3D" id="2.40.30.170">
    <property type="match status" value="1"/>
</dbReference>
<proteinExistence type="inferred from homology"/>
<dbReference type="PANTHER" id="PTHR30469:SF20">
    <property type="entry name" value="EFFLUX RND TRANSPORTER PERIPLASMIC ADAPTOR SUBUNIT"/>
    <property type="match status" value="1"/>
</dbReference>
<dbReference type="GO" id="GO:0015562">
    <property type="term" value="F:efflux transmembrane transporter activity"/>
    <property type="evidence" value="ECO:0007669"/>
    <property type="project" value="TreeGrafter"/>
</dbReference>
<dbReference type="GO" id="GO:1990281">
    <property type="term" value="C:efflux pump complex"/>
    <property type="evidence" value="ECO:0007669"/>
    <property type="project" value="TreeGrafter"/>
</dbReference>
<name>A0A221UZR5_9FLAO</name>
<dbReference type="InterPro" id="IPR058792">
    <property type="entry name" value="Beta-barrel_RND_2"/>
</dbReference>
<feature type="domain" description="CzcB-like barrel-sandwich hybrid" evidence="3">
    <location>
        <begin position="66"/>
        <end position="182"/>
    </location>
</feature>
<organism evidence="4 5">
    <name type="scientific">Arenibacter algicola</name>
    <dbReference type="NCBI Taxonomy" id="616991"/>
    <lineage>
        <taxon>Bacteria</taxon>
        <taxon>Pseudomonadati</taxon>
        <taxon>Bacteroidota</taxon>
        <taxon>Flavobacteriia</taxon>
        <taxon>Flavobacteriales</taxon>
        <taxon>Flavobacteriaceae</taxon>
        <taxon>Arenibacter</taxon>
    </lineage>
</organism>
<dbReference type="PROSITE" id="PS51257">
    <property type="entry name" value="PROKAR_LIPOPROTEIN"/>
    <property type="match status" value="1"/>
</dbReference>
<dbReference type="KEGG" id="aalg:AREALGSMS7_03426"/>
<dbReference type="EMBL" id="CP022515">
    <property type="protein sequence ID" value="ASO06847.1"/>
    <property type="molecule type" value="Genomic_DNA"/>
</dbReference>
<reference evidence="4 5" key="1">
    <citation type="submission" date="2017-07" db="EMBL/GenBank/DDBJ databases">
        <title>Genome Sequence of Arenibacter algicola Strain SMS7 Isolated from a culture of the Diatom Skeletonema marinoi.</title>
        <authorList>
            <person name="Topel M."/>
            <person name="Pinder M.I.M."/>
            <person name="Johansson O.N."/>
            <person name="Kourtchenko O."/>
            <person name="Godhe A."/>
            <person name="Clarke A.K."/>
        </authorList>
    </citation>
    <scope>NUCLEOTIDE SEQUENCE [LARGE SCALE GENOMIC DNA]</scope>
    <source>
        <strain evidence="4 5">SMS7</strain>
    </source>
</reference>
<evidence type="ECO:0000259" key="3">
    <source>
        <dbReference type="Pfam" id="PF25973"/>
    </source>
</evidence>
<dbReference type="Gene3D" id="2.40.420.20">
    <property type="match status" value="1"/>
</dbReference>
<evidence type="ECO:0000256" key="1">
    <source>
        <dbReference type="ARBA" id="ARBA00009477"/>
    </source>
</evidence>
<dbReference type="InterPro" id="IPR058647">
    <property type="entry name" value="BSH_CzcB-like"/>
</dbReference>
<dbReference type="InterPro" id="IPR006143">
    <property type="entry name" value="RND_pump_MFP"/>
</dbReference>
<evidence type="ECO:0000313" key="5">
    <source>
        <dbReference type="Proteomes" id="UP000204551"/>
    </source>
</evidence>
<dbReference type="AlphaFoldDB" id="A0A221UZR5"/>